<name>A0A0D6PK13_9PROT</name>
<dbReference type="InterPro" id="IPR002347">
    <property type="entry name" value="SDR_fam"/>
</dbReference>
<dbReference type="SUPFAM" id="SSF51735">
    <property type="entry name" value="NAD(P)-binding Rossmann-fold domains"/>
    <property type="match status" value="1"/>
</dbReference>
<accession>A0A0D6PK13</accession>
<dbReference type="PRINTS" id="PR00081">
    <property type="entry name" value="GDHRDH"/>
</dbReference>
<dbReference type="FunFam" id="3.40.50.720:FF:000084">
    <property type="entry name" value="Short-chain dehydrogenase reductase"/>
    <property type="match status" value="1"/>
</dbReference>
<sequence>MEKISMDWLCHAGRVCVVTGAAGGIGKEIADQFAHAGAAVAYLDLNAEAVIKNAKAAVTRGGIAIGLSCNVAEPESVAAAASKINELLGPTDILINNAGILRPGDLSHIALDDWELMLRVNVTGYMLCAQQFGRGMLNRGKGNLVHIASIAASEPQAFSGAYSPGKAAIAMLSRQLAFEWGAKGVRSNCVSPGMIRTPLSEAFYQTPGIAEKRAAIIPARRIGEPRDIAEAVLFLASSRAGYITGQEIVVDGGFSQSLMSFAPRPGY</sequence>
<evidence type="ECO:0000313" key="2">
    <source>
        <dbReference type="EMBL" id="GAN82110.1"/>
    </source>
</evidence>
<evidence type="ECO:0000313" key="3">
    <source>
        <dbReference type="Proteomes" id="UP000032668"/>
    </source>
</evidence>
<dbReference type="CDD" id="cd05233">
    <property type="entry name" value="SDR_c"/>
    <property type="match status" value="1"/>
</dbReference>
<dbReference type="GO" id="GO:0030497">
    <property type="term" value="P:fatty acid elongation"/>
    <property type="evidence" value="ECO:0007669"/>
    <property type="project" value="TreeGrafter"/>
</dbReference>
<dbReference type="PANTHER" id="PTHR42760">
    <property type="entry name" value="SHORT-CHAIN DEHYDROGENASES/REDUCTASES FAMILY MEMBER"/>
    <property type="match status" value="1"/>
</dbReference>
<dbReference type="Pfam" id="PF13561">
    <property type="entry name" value="adh_short_C2"/>
    <property type="match status" value="1"/>
</dbReference>
<dbReference type="GO" id="GO:0016616">
    <property type="term" value="F:oxidoreductase activity, acting on the CH-OH group of donors, NAD or NADP as acceptor"/>
    <property type="evidence" value="ECO:0007669"/>
    <property type="project" value="TreeGrafter"/>
</dbReference>
<organism evidence="2 3">
    <name type="scientific">Acidocella aminolytica 101 = DSM 11237</name>
    <dbReference type="NCBI Taxonomy" id="1120923"/>
    <lineage>
        <taxon>Bacteria</taxon>
        <taxon>Pseudomonadati</taxon>
        <taxon>Pseudomonadota</taxon>
        <taxon>Alphaproteobacteria</taxon>
        <taxon>Acetobacterales</taxon>
        <taxon>Acidocellaceae</taxon>
        <taxon>Acidocella</taxon>
    </lineage>
</organism>
<dbReference type="Proteomes" id="UP000032668">
    <property type="component" value="Unassembled WGS sequence"/>
</dbReference>
<dbReference type="NCBIfam" id="NF005559">
    <property type="entry name" value="PRK07231.1"/>
    <property type="match status" value="1"/>
</dbReference>
<comment type="caution">
    <text evidence="2">The sequence shown here is derived from an EMBL/GenBank/DDBJ whole genome shotgun (WGS) entry which is preliminary data.</text>
</comment>
<reference evidence="2 3" key="1">
    <citation type="submission" date="2012-11" db="EMBL/GenBank/DDBJ databases">
        <title>Whole genome sequence of Acidocella aminolytica 101 = DSM 11237.</title>
        <authorList>
            <person name="Azuma Y."/>
            <person name="Higashiura N."/>
            <person name="Hirakawa H."/>
            <person name="Matsushita K."/>
        </authorList>
    </citation>
    <scope>NUCLEOTIDE SEQUENCE [LARGE SCALE GENOMIC DNA]</scope>
    <source>
        <strain evidence="3">101 / DSM 11237</strain>
    </source>
</reference>
<keyword evidence="3" id="KW-1185">Reference proteome</keyword>
<dbReference type="RefSeq" id="WP_217652560.1">
    <property type="nucleotide sequence ID" value="NZ_FQVJ01000073.1"/>
</dbReference>
<dbReference type="Gene3D" id="3.40.50.720">
    <property type="entry name" value="NAD(P)-binding Rossmann-like Domain"/>
    <property type="match status" value="1"/>
</dbReference>
<evidence type="ECO:0000256" key="1">
    <source>
        <dbReference type="ARBA" id="ARBA00006484"/>
    </source>
</evidence>
<dbReference type="STRING" id="1120923.SAMN02746095_03899"/>
<dbReference type="AlphaFoldDB" id="A0A0D6PK13"/>
<proteinExistence type="inferred from homology"/>
<gene>
    <name evidence="2" type="ORF">Aam_158_004</name>
</gene>
<dbReference type="PRINTS" id="PR00080">
    <property type="entry name" value="SDRFAMILY"/>
</dbReference>
<protein>
    <submittedName>
        <fullName evidence="2">Oxidoreductase/short-chain dehydrogenase/reductase SDR</fullName>
    </submittedName>
</protein>
<dbReference type="EMBL" id="BANC01000155">
    <property type="protein sequence ID" value="GAN82110.1"/>
    <property type="molecule type" value="Genomic_DNA"/>
</dbReference>
<dbReference type="PANTHER" id="PTHR42760:SF123">
    <property type="entry name" value="OXIDOREDUCTASE"/>
    <property type="match status" value="1"/>
</dbReference>
<comment type="similarity">
    <text evidence="1">Belongs to the short-chain dehydrogenases/reductases (SDR) family.</text>
</comment>
<dbReference type="InterPro" id="IPR036291">
    <property type="entry name" value="NAD(P)-bd_dom_sf"/>
</dbReference>